<protein>
    <submittedName>
        <fullName evidence="3">Uncharacterized protein</fullName>
    </submittedName>
</protein>
<proteinExistence type="predicted"/>
<dbReference type="OrthoDB" id="10481728at2759"/>
<feature type="non-terminal residue" evidence="3">
    <location>
        <position position="1"/>
    </location>
</feature>
<evidence type="ECO:0000313" key="3">
    <source>
        <dbReference type="EMBL" id="KAJ6634607.1"/>
    </source>
</evidence>
<organism evidence="3 4">
    <name type="scientific">Pseudolycoriella hygida</name>
    <dbReference type="NCBI Taxonomy" id="35572"/>
    <lineage>
        <taxon>Eukaryota</taxon>
        <taxon>Metazoa</taxon>
        <taxon>Ecdysozoa</taxon>
        <taxon>Arthropoda</taxon>
        <taxon>Hexapoda</taxon>
        <taxon>Insecta</taxon>
        <taxon>Pterygota</taxon>
        <taxon>Neoptera</taxon>
        <taxon>Endopterygota</taxon>
        <taxon>Diptera</taxon>
        <taxon>Nematocera</taxon>
        <taxon>Sciaroidea</taxon>
        <taxon>Sciaridae</taxon>
        <taxon>Pseudolycoriella</taxon>
    </lineage>
</organism>
<dbReference type="AlphaFoldDB" id="A0A9Q0MMG8"/>
<evidence type="ECO:0000313" key="4">
    <source>
        <dbReference type="Proteomes" id="UP001151699"/>
    </source>
</evidence>
<reference evidence="3" key="1">
    <citation type="submission" date="2022-07" db="EMBL/GenBank/DDBJ databases">
        <authorList>
            <person name="Trinca V."/>
            <person name="Uliana J.V.C."/>
            <person name="Torres T.T."/>
            <person name="Ward R.J."/>
            <person name="Monesi N."/>
        </authorList>
    </citation>
    <scope>NUCLEOTIDE SEQUENCE</scope>
    <source>
        <strain evidence="3">HSMRA1968</strain>
        <tissue evidence="3">Whole embryos</tissue>
    </source>
</reference>
<evidence type="ECO:0000256" key="1">
    <source>
        <dbReference type="SAM" id="MobiDB-lite"/>
    </source>
</evidence>
<keyword evidence="4" id="KW-1185">Reference proteome</keyword>
<feature type="chain" id="PRO_5040505662" evidence="2">
    <location>
        <begin position="17"/>
        <end position="341"/>
    </location>
</feature>
<evidence type="ECO:0000256" key="2">
    <source>
        <dbReference type="SAM" id="SignalP"/>
    </source>
</evidence>
<dbReference type="EMBL" id="WJQU01000004">
    <property type="protein sequence ID" value="KAJ6634607.1"/>
    <property type="molecule type" value="Genomic_DNA"/>
</dbReference>
<comment type="caution">
    <text evidence="3">The sequence shown here is derived from an EMBL/GenBank/DDBJ whole genome shotgun (WGS) entry which is preliminary data.</text>
</comment>
<feature type="region of interest" description="Disordered" evidence="1">
    <location>
        <begin position="23"/>
        <end position="46"/>
    </location>
</feature>
<feature type="signal peptide" evidence="2">
    <location>
        <begin position="1"/>
        <end position="16"/>
    </location>
</feature>
<keyword evidence="2" id="KW-0732">Signal</keyword>
<feature type="compositionally biased region" description="Basic and acidic residues" evidence="1">
    <location>
        <begin position="29"/>
        <end position="46"/>
    </location>
</feature>
<name>A0A9Q0MMG8_9DIPT</name>
<accession>A0A9Q0MMG8</accession>
<dbReference type="Proteomes" id="UP001151699">
    <property type="component" value="Chromosome C"/>
</dbReference>
<gene>
    <name evidence="3" type="ORF">Bhyg_13182</name>
</gene>
<sequence length="341" mass="37009">IELLCFSLLFASIVAAANDEENPNVEDSFVTHEKKQSKRGTEKNRQDVNANLNSVTNHPSVSFTNLPQFSGGHFAQLGNFFASAATPQVAIAAPALYQPYQLAYTHQPLSYSPAAIAVPYNNQQHIMPISQTNGYQLAAIPHQQVQVSQPYSYVTSAPNEAGKVVANAGHANNAQQHQQQTFTYSTYQHVAAPINLPTTQKFVAFPSYSPAQYQAVNGPSQPSTTASTYTPTDGATSFATFSQQLNQRHHATPTALTPVKVLAQPQQYYVTVPPPPSSSSAGYSSQKITFQPIPAAPSPQAYESPHNANVVVHYGTHLYHPTLAKYANMQIAPSQKIIYSH</sequence>